<organism evidence="1 2">
    <name type="scientific">Streptomyces coacervatus</name>
    <dbReference type="NCBI Taxonomy" id="647381"/>
    <lineage>
        <taxon>Bacteria</taxon>
        <taxon>Bacillati</taxon>
        <taxon>Actinomycetota</taxon>
        <taxon>Actinomycetes</taxon>
        <taxon>Kitasatosporales</taxon>
        <taxon>Streptomycetaceae</taxon>
        <taxon>Streptomyces</taxon>
    </lineage>
</organism>
<keyword evidence="2" id="KW-1185">Reference proteome</keyword>
<sequence>MAATAEGADTRTTEAAVAIAAVRIVLFGEIELADMEVSLRCTHLPSVNTGQEKGICIRANSAL</sequence>
<accession>A0ABP7GZ06</accession>
<comment type="caution">
    <text evidence="1">The sequence shown here is derived from an EMBL/GenBank/DDBJ whole genome shotgun (WGS) entry which is preliminary data.</text>
</comment>
<dbReference type="Proteomes" id="UP001501009">
    <property type="component" value="Unassembled WGS sequence"/>
</dbReference>
<evidence type="ECO:0000313" key="2">
    <source>
        <dbReference type="Proteomes" id="UP001501009"/>
    </source>
</evidence>
<evidence type="ECO:0000313" key="1">
    <source>
        <dbReference type="EMBL" id="GAA3777272.1"/>
    </source>
</evidence>
<reference evidence="2" key="1">
    <citation type="journal article" date="2019" name="Int. J. Syst. Evol. Microbiol.">
        <title>The Global Catalogue of Microorganisms (GCM) 10K type strain sequencing project: providing services to taxonomists for standard genome sequencing and annotation.</title>
        <authorList>
            <consortium name="The Broad Institute Genomics Platform"/>
            <consortium name="The Broad Institute Genome Sequencing Center for Infectious Disease"/>
            <person name="Wu L."/>
            <person name="Ma J."/>
        </authorList>
    </citation>
    <scope>NUCLEOTIDE SEQUENCE [LARGE SCALE GENOMIC DNA]</scope>
    <source>
        <strain evidence="2">JCM 17138</strain>
    </source>
</reference>
<name>A0ABP7GZ06_9ACTN</name>
<proteinExistence type="predicted"/>
<gene>
    <name evidence="1" type="ORF">GCM10022403_010090</name>
</gene>
<protein>
    <submittedName>
        <fullName evidence="1">Uncharacterized protein</fullName>
    </submittedName>
</protein>
<dbReference type="EMBL" id="BAABDE010000005">
    <property type="protein sequence ID" value="GAA3777272.1"/>
    <property type="molecule type" value="Genomic_DNA"/>
</dbReference>